<gene>
    <name evidence="1" type="ORF">S01H1_68010</name>
</gene>
<evidence type="ECO:0000313" key="1">
    <source>
        <dbReference type="EMBL" id="GAG29252.1"/>
    </source>
</evidence>
<dbReference type="AlphaFoldDB" id="X0X1D1"/>
<proteinExistence type="predicted"/>
<comment type="caution">
    <text evidence="1">The sequence shown here is derived from an EMBL/GenBank/DDBJ whole genome shotgun (WGS) entry which is preliminary data.</text>
</comment>
<accession>X0X1D1</accession>
<protein>
    <submittedName>
        <fullName evidence="1">Uncharacterized protein</fullName>
    </submittedName>
</protein>
<dbReference type="EMBL" id="BARS01045076">
    <property type="protein sequence ID" value="GAG29252.1"/>
    <property type="molecule type" value="Genomic_DNA"/>
</dbReference>
<name>X0X1D1_9ZZZZ</name>
<reference evidence="1" key="1">
    <citation type="journal article" date="2014" name="Front. Microbiol.">
        <title>High frequency of phylogenetically diverse reductive dehalogenase-homologous genes in deep subseafloor sedimentary metagenomes.</title>
        <authorList>
            <person name="Kawai M."/>
            <person name="Futagami T."/>
            <person name="Toyoda A."/>
            <person name="Takaki Y."/>
            <person name="Nishi S."/>
            <person name="Hori S."/>
            <person name="Arai W."/>
            <person name="Tsubouchi T."/>
            <person name="Morono Y."/>
            <person name="Uchiyama I."/>
            <person name="Ito T."/>
            <person name="Fujiyama A."/>
            <person name="Inagaki F."/>
            <person name="Takami H."/>
        </authorList>
    </citation>
    <scope>NUCLEOTIDE SEQUENCE</scope>
    <source>
        <strain evidence="1">Expedition CK06-06</strain>
    </source>
</reference>
<sequence length="110" mass="12224">MEEDINSWMNEVTAPQALPQGKGIVQAIHKPEVIETKFGKRGASQIVINGSDGSTINVKLFLPQQFPMIHPKSNLAKILLHYGCKGLKELIGKEVEVEEVGDMLWKIKSE</sequence>
<organism evidence="1">
    <name type="scientific">marine sediment metagenome</name>
    <dbReference type="NCBI Taxonomy" id="412755"/>
    <lineage>
        <taxon>unclassified sequences</taxon>
        <taxon>metagenomes</taxon>
        <taxon>ecological metagenomes</taxon>
    </lineage>
</organism>